<evidence type="ECO:0000259" key="2">
    <source>
        <dbReference type="SMART" id="SM00226"/>
    </source>
</evidence>
<dbReference type="SUPFAM" id="SSF52788">
    <property type="entry name" value="Phosphotyrosine protein phosphatases I"/>
    <property type="match status" value="1"/>
</dbReference>
<evidence type="ECO:0000313" key="4">
    <source>
        <dbReference type="Proteomes" id="UP000829069"/>
    </source>
</evidence>
<reference evidence="3 4" key="1">
    <citation type="submission" date="2022-03" db="EMBL/GenBank/DDBJ databases">
        <title>Isotopic signatures of nitrous oxide derived from detoxification processes.</title>
        <authorList>
            <person name="Behrendt U."/>
            <person name="Buchen C."/>
            <person name="Well R."/>
            <person name="Ulrich A."/>
            <person name="Rohe L."/>
            <person name="Kolb S."/>
            <person name="Schloter M."/>
            <person name="Horn M.A."/>
            <person name="Augustin J."/>
        </authorList>
    </citation>
    <scope>NUCLEOTIDE SEQUENCE [LARGE SCALE GENOMIC DNA]</scope>
    <source>
        <strain evidence="3 4">S4-C24</strain>
    </source>
</reference>
<protein>
    <submittedName>
        <fullName evidence="3">Heat-shock protein HtpX</fullName>
    </submittedName>
</protein>
<dbReference type="InterPro" id="IPR023485">
    <property type="entry name" value="Ptyr_pPase"/>
</dbReference>
<dbReference type="EMBL" id="CP093326">
    <property type="protein sequence ID" value="UNK46134.1"/>
    <property type="molecule type" value="Genomic_DNA"/>
</dbReference>
<dbReference type="Gene3D" id="3.40.50.2300">
    <property type="match status" value="1"/>
</dbReference>
<keyword evidence="1" id="KW-0059">Arsenical resistance</keyword>
<evidence type="ECO:0000256" key="1">
    <source>
        <dbReference type="ARBA" id="ARBA00022849"/>
    </source>
</evidence>
<feature type="domain" description="Phosphotyrosine protein phosphatase I" evidence="2">
    <location>
        <begin position="11"/>
        <end position="136"/>
    </location>
</feature>
<dbReference type="PANTHER" id="PTHR43428:SF1">
    <property type="entry name" value="ARSENATE REDUCTASE"/>
    <property type="match status" value="1"/>
</dbReference>
<sequence>MTAATTGSSRPTVLFVSVRDAGRSHMAAAYLSQLADGALNARSAGIRPAKRLDSAVVEAMAEDGIDLSSARPAEVTVESINNAQMVVTLGSGGECPVIPGRRYEDWDVDDPAGQHPDGVRAVRDDIKHRVQQLMSELQPALHPDAQ</sequence>
<accession>A0ABY3W746</accession>
<proteinExistence type="predicted"/>
<keyword evidence="4" id="KW-1185">Reference proteome</keyword>
<gene>
    <name evidence="3" type="ORF">MNQ99_01810</name>
</gene>
<dbReference type="SMART" id="SM00226">
    <property type="entry name" value="LMWPc"/>
    <property type="match status" value="1"/>
</dbReference>
<dbReference type="RefSeq" id="WP_241914227.1">
    <property type="nucleotide sequence ID" value="NZ_CP093326.1"/>
</dbReference>
<dbReference type="InterPro" id="IPR036196">
    <property type="entry name" value="Ptyr_pPase_sf"/>
</dbReference>
<dbReference type="Pfam" id="PF01451">
    <property type="entry name" value="LMWPc"/>
    <property type="match status" value="1"/>
</dbReference>
<dbReference type="PANTHER" id="PTHR43428">
    <property type="entry name" value="ARSENATE REDUCTASE"/>
    <property type="match status" value="1"/>
</dbReference>
<evidence type="ECO:0000313" key="3">
    <source>
        <dbReference type="EMBL" id="UNK46134.1"/>
    </source>
</evidence>
<organism evidence="3 4">
    <name type="scientific">Arthrobacter sulfonylureivorans</name>
    <dbReference type="NCBI Taxonomy" id="2486855"/>
    <lineage>
        <taxon>Bacteria</taxon>
        <taxon>Bacillati</taxon>
        <taxon>Actinomycetota</taxon>
        <taxon>Actinomycetes</taxon>
        <taxon>Micrococcales</taxon>
        <taxon>Micrococcaceae</taxon>
        <taxon>Arthrobacter</taxon>
    </lineage>
</organism>
<dbReference type="Proteomes" id="UP000829069">
    <property type="component" value="Chromosome"/>
</dbReference>
<name>A0ABY3W746_9MICC</name>